<accession>A0A0D6B044</accession>
<dbReference type="AlphaFoldDB" id="A0A0D6B044"/>
<gene>
    <name evidence="2" type="ORF">NHU_00912</name>
</gene>
<reference evidence="2 3" key="1">
    <citation type="submission" date="2015-02" db="EMBL/GenBank/DDBJ databases">
        <title>Genome sequene of Rhodovulum sulfidophilum DSM 2351.</title>
        <authorList>
            <person name="Nagao N."/>
        </authorList>
    </citation>
    <scope>NUCLEOTIDE SEQUENCE [LARGE SCALE GENOMIC DNA]</scope>
    <source>
        <strain evidence="2 3">DSM 2351</strain>
    </source>
</reference>
<feature type="region of interest" description="Disordered" evidence="1">
    <location>
        <begin position="1"/>
        <end position="33"/>
    </location>
</feature>
<evidence type="ECO:0000313" key="3">
    <source>
        <dbReference type="Proteomes" id="UP000064912"/>
    </source>
</evidence>
<dbReference type="PATRIC" id="fig|35806.4.peg.931"/>
<protein>
    <submittedName>
        <fullName evidence="2">Transposase, IS4 family protein</fullName>
    </submittedName>
</protein>
<sequence>MKRCGPPRDGRPADTVRGYRPVGSTLAGLPQCRGPKDIGEEVRKLGLGTIRSGRRFRNWRRQPPDELVSEQVVQFQHRRQCDLGWPSGCMVEMEFRHLIAGRKQRKIPVRYDKRRYKRRNRIEIMFGRLKD</sequence>
<dbReference type="Proteomes" id="UP000064912">
    <property type="component" value="Chromosome"/>
</dbReference>
<evidence type="ECO:0000313" key="2">
    <source>
        <dbReference type="EMBL" id="BAQ68079.1"/>
    </source>
</evidence>
<feature type="compositionally biased region" description="Basic and acidic residues" evidence="1">
    <location>
        <begin position="1"/>
        <end position="14"/>
    </location>
</feature>
<proteinExistence type="predicted"/>
<name>A0A0D6B044_RHOSU</name>
<evidence type="ECO:0000256" key="1">
    <source>
        <dbReference type="SAM" id="MobiDB-lite"/>
    </source>
</evidence>
<organism evidence="2 3">
    <name type="scientific">Rhodovulum sulfidophilum</name>
    <name type="common">Rhodobacter sulfidophilus</name>
    <dbReference type="NCBI Taxonomy" id="35806"/>
    <lineage>
        <taxon>Bacteria</taxon>
        <taxon>Pseudomonadati</taxon>
        <taxon>Pseudomonadota</taxon>
        <taxon>Alphaproteobacteria</taxon>
        <taxon>Rhodobacterales</taxon>
        <taxon>Paracoccaceae</taxon>
        <taxon>Rhodovulum</taxon>
    </lineage>
</organism>
<dbReference type="KEGG" id="rsu:NHU_00912"/>
<dbReference type="EMBL" id="AP014800">
    <property type="protein sequence ID" value="BAQ68079.1"/>
    <property type="molecule type" value="Genomic_DNA"/>
</dbReference>